<dbReference type="Proteomes" id="UP001162156">
    <property type="component" value="Unassembled WGS sequence"/>
</dbReference>
<name>A0AAV8YQM6_9CUCU</name>
<protein>
    <recommendedName>
        <fullName evidence="1">HAT C-terminal dimerisation domain-containing protein</fullName>
    </recommendedName>
</protein>
<dbReference type="Pfam" id="PF05699">
    <property type="entry name" value="Dimer_Tnp_hAT"/>
    <property type="match status" value="1"/>
</dbReference>
<reference evidence="2" key="1">
    <citation type="journal article" date="2023" name="Insect Mol. Biol.">
        <title>Genome sequencing provides insights into the evolution of gene families encoding plant cell wall-degrading enzymes in longhorned beetles.</title>
        <authorList>
            <person name="Shin N.R."/>
            <person name="Okamura Y."/>
            <person name="Kirsch R."/>
            <person name="Pauchet Y."/>
        </authorList>
    </citation>
    <scope>NUCLEOTIDE SEQUENCE</scope>
    <source>
        <strain evidence="2">RBIC_L_NR</strain>
    </source>
</reference>
<dbReference type="InterPro" id="IPR012337">
    <property type="entry name" value="RNaseH-like_sf"/>
</dbReference>
<dbReference type="InterPro" id="IPR008906">
    <property type="entry name" value="HATC_C_dom"/>
</dbReference>
<dbReference type="EMBL" id="JANEYF010001977">
    <property type="protein sequence ID" value="KAJ8953221.1"/>
    <property type="molecule type" value="Genomic_DNA"/>
</dbReference>
<organism evidence="2 3">
    <name type="scientific">Rhamnusium bicolor</name>
    <dbReference type="NCBI Taxonomy" id="1586634"/>
    <lineage>
        <taxon>Eukaryota</taxon>
        <taxon>Metazoa</taxon>
        <taxon>Ecdysozoa</taxon>
        <taxon>Arthropoda</taxon>
        <taxon>Hexapoda</taxon>
        <taxon>Insecta</taxon>
        <taxon>Pterygota</taxon>
        <taxon>Neoptera</taxon>
        <taxon>Endopterygota</taxon>
        <taxon>Coleoptera</taxon>
        <taxon>Polyphaga</taxon>
        <taxon>Cucujiformia</taxon>
        <taxon>Chrysomeloidea</taxon>
        <taxon>Cerambycidae</taxon>
        <taxon>Lepturinae</taxon>
        <taxon>Rhagiini</taxon>
        <taxon>Rhamnusium</taxon>
    </lineage>
</organism>
<accession>A0AAV8YQM6</accession>
<evidence type="ECO:0000259" key="1">
    <source>
        <dbReference type="Pfam" id="PF05699"/>
    </source>
</evidence>
<dbReference type="AlphaFoldDB" id="A0AAV8YQM6"/>
<gene>
    <name evidence="2" type="ORF">NQ314_007386</name>
</gene>
<comment type="caution">
    <text evidence="2">The sequence shown here is derived from an EMBL/GenBank/DDBJ whole genome shotgun (WGS) entry which is preliminary data.</text>
</comment>
<feature type="domain" description="HAT C-terminal dimerisation" evidence="1">
    <location>
        <begin position="90"/>
        <end position="161"/>
    </location>
</feature>
<evidence type="ECO:0000313" key="3">
    <source>
        <dbReference type="Proteomes" id="UP001162156"/>
    </source>
</evidence>
<proteinExistence type="predicted"/>
<dbReference type="GO" id="GO:0046983">
    <property type="term" value="F:protein dimerization activity"/>
    <property type="evidence" value="ECO:0007669"/>
    <property type="project" value="InterPro"/>
</dbReference>
<keyword evidence="3" id="KW-1185">Reference proteome</keyword>
<evidence type="ECO:0000313" key="2">
    <source>
        <dbReference type="EMBL" id="KAJ8953221.1"/>
    </source>
</evidence>
<dbReference type="SUPFAM" id="SSF53098">
    <property type="entry name" value="Ribonuclease H-like"/>
    <property type="match status" value="1"/>
</dbReference>
<sequence>MDTVLSLREIEKLKTQYQQRKSQSLRPIHFAADLLIQSKGTNISDKEKCIAMEYINDQANQTEEAIDSPSIITELGNFMTADGIFKHKFIIKASKTVKLLVFWKVFCSKSVLLQIAERILSMPSTSATVERSFSSQSFIYTNRRNRLTTERSVKLNYIRYNTMLLQIVQTDKEKIRCETANTSKDTNQTVGVTEEIKTNRLHLDYEKKHTSDSETTEESWHSSLLEDSDNDIDLAKSPSLDEEYEANNSKTGSLLPSSLPIDLVNTVNNDFFL</sequence>